<dbReference type="Gene3D" id="3.30.930.10">
    <property type="entry name" value="Bira Bifunctional Protein, Domain 2"/>
    <property type="match status" value="1"/>
</dbReference>
<dbReference type="InterPro" id="IPR004532">
    <property type="entry name" value="Phe-tRNA-ligase_IIc_bsu_bact"/>
</dbReference>
<feature type="domain" description="FDX-ACB" evidence="18">
    <location>
        <begin position="717"/>
        <end position="810"/>
    </location>
</feature>
<dbReference type="Proteomes" id="UP000282832">
    <property type="component" value="Unassembled WGS sequence"/>
</dbReference>
<dbReference type="GO" id="GO:0000287">
    <property type="term" value="F:magnesium ion binding"/>
    <property type="evidence" value="ECO:0007669"/>
    <property type="project" value="UniProtKB-UniRule"/>
</dbReference>
<dbReference type="CDD" id="cd00769">
    <property type="entry name" value="PheRS_beta_core"/>
    <property type="match status" value="1"/>
</dbReference>
<keyword evidence="10 15" id="KW-0460">Magnesium</keyword>
<evidence type="ECO:0000256" key="7">
    <source>
        <dbReference type="ARBA" id="ARBA00022723"/>
    </source>
</evidence>
<keyword evidence="8 15" id="KW-0547">Nucleotide-binding</keyword>
<dbReference type="Gene3D" id="3.30.70.380">
    <property type="entry name" value="Ferrodoxin-fold anticodon-binding domain"/>
    <property type="match status" value="1"/>
</dbReference>
<dbReference type="InterPro" id="IPR045060">
    <property type="entry name" value="Phe-tRNA-ligase_IIc_bsu"/>
</dbReference>
<gene>
    <name evidence="15" type="primary">pheT</name>
    <name evidence="20" type="ORF">EOJ36_08405</name>
</gene>
<evidence type="ECO:0000256" key="10">
    <source>
        <dbReference type="ARBA" id="ARBA00022842"/>
    </source>
</evidence>
<name>A0A437PRZ3_9BACT</name>
<protein>
    <recommendedName>
        <fullName evidence="15">Phenylalanine--tRNA ligase beta subunit</fullName>
        <ecNumber evidence="15">6.1.1.20</ecNumber>
    </recommendedName>
    <alternativeName>
        <fullName evidence="15">Phenylalanyl-tRNA synthetase beta subunit</fullName>
        <shortName evidence="15">PheRS</shortName>
    </alternativeName>
</protein>
<dbReference type="Pfam" id="PF03147">
    <property type="entry name" value="FDX-ACB"/>
    <property type="match status" value="1"/>
</dbReference>
<dbReference type="FunFam" id="3.30.70.380:FF:000001">
    <property type="entry name" value="Phenylalanine--tRNA ligase beta subunit"/>
    <property type="match status" value="1"/>
</dbReference>
<dbReference type="GO" id="GO:0004826">
    <property type="term" value="F:phenylalanine-tRNA ligase activity"/>
    <property type="evidence" value="ECO:0007669"/>
    <property type="project" value="UniProtKB-UniRule"/>
</dbReference>
<evidence type="ECO:0000256" key="5">
    <source>
        <dbReference type="ARBA" id="ARBA00022555"/>
    </source>
</evidence>
<accession>A0A437PRZ3</accession>
<evidence type="ECO:0000313" key="20">
    <source>
        <dbReference type="EMBL" id="RVU25016.1"/>
    </source>
</evidence>
<dbReference type="SMART" id="SM00873">
    <property type="entry name" value="B3_4"/>
    <property type="match status" value="1"/>
</dbReference>
<keyword evidence="7 15" id="KW-0479">Metal-binding</keyword>
<dbReference type="AlphaFoldDB" id="A0A437PRZ3"/>
<comment type="caution">
    <text evidence="20">The sequence shown here is derived from an EMBL/GenBank/DDBJ whole genome shotgun (WGS) entry which is preliminary data.</text>
</comment>
<comment type="catalytic activity">
    <reaction evidence="14 15">
        <text>tRNA(Phe) + L-phenylalanine + ATP = L-phenylalanyl-tRNA(Phe) + AMP + diphosphate + H(+)</text>
        <dbReference type="Rhea" id="RHEA:19413"/>
        <dbReference type="Rhea" id="RHEA-COMP:9668"/>
        <dbReference type="Rhea" id="RHEA-COMP:9699"/>
        <dbReference type="ChEBI" id="CHEBI:15378"/>
        <dbReference type="ChEBI" id="CHEBI:30616"/>
        <dbReference type="ChEBI" id="CHEBI:33019"/>
        <dbReference type="ChEBI" id="CHEBI:58095"/>
        <dbReference type="ChEBI" id="CHEBI:78442"/>
        <dbReference type="ChEBI" id="CHEBI:78531"/>
        <dbReference type="ChEBI" id="CHEBI:456215"/>
        <dbReference type="EC" id="6.1.1.20"/>
    </reaction>
</comment>
<dbReference type="InterPro" id="IPR020825">
    <property type="entry name" value="Phe-tRNA_synthase-like_B3/B4"/>
</dbReference>
<dbReference type="Pfam" id="PF03484">
    <property type="entry name" value="B5"/>
    <property type="match status" value="1"/>
</dbReference>
<evidence type="ECO:0000259" key="17">
    <source>
        <dbReference type="PROSITE" id="PS50886"/>
    </source>
</evidence>
<dbReference type="Pfam" id="PF03483">
    <property type="entry name" value="B3_4"/>
    <property type="match status" value="1"/>
</dbReference>
<evidence type="ECO:0000256" key="11">
    <source>
        <dbReference type="ARBA" id="ARBA00022884"/>
    </source>
</evidence>
<evidence type="ECO:0000256" key="6">
    <source>
        <dbReference type="ARBA" id="ARBA00022598"/>
    </source>
</evidence>
<evidence type="ECO:0000256" key="16">
    <source>
        <dbReference type="PROSITE-ProRule" id="PRU00209"/>
    </source>
</evidence>
<dbReference type="InterPro" id="IPR002547">
    <property type="entry name" value="tRNA-bd_dom"/>
</dbReference>
<dbReference type="CDD" id="cd02796">
    <property type="entry name" value="tRNA_bind_bactPheRS"/>
    <property type="match status" value="1"/>
</dbReference>
<evidence type="ECO:0000256" key="15">
    <source>
        <dbReference type="HAMAP-Rule" id="MF_00283"/>
    </source>
</evidence>
<dbReference type="EC" id="6.1.1.20" evidence="15"/>
<keyword evidence="13 15" id="KW-0030">Aminoacyl-tRNA synthetase</keyword>
<dbReference type="SUPFAM" id="SSF46955">
    <property type="entry name" value="Putative DNA-binding domain"/>
    <property type="match status" value="1"/>
</dbReference>
<dbReference type="SUPFAM" id="SSF55681">
    <property type="entry name" value="Class II aaRS and biotin synthetases"/>
    <property type="match status" value="1"/>
</dbReference>
<dbReference type="Gene3D" id="2.40.50.140">
    <property type="entry name" value="Nucleic acid-binding proteins"/>
    <property type="match status" value="1"/>
</dbReference>
<evidence type="ECO:0000256" key="2">
    <source>
        <dbReference type="ARBA" id="ARBA00008653"/>
    </source>
</evidence>
<sequence length="811" mass="90910">MKISLNWLNDFINTSELPSKGSAEELDVLLTNTGLEVEGIESQETIPGGLKGFVVGEVITCEKFQVKDKTLSATTVNVGQEELLQIVCGAANVAAGQKVIVATPGTQLYDKEGKPLFTIEKRKVYGQPSEGMICAEDEIGIGESHDGILVLDTQLPNGTPAAEYFQLNSDQVIEIGLTPNRADAASHWGVARDIKAVSGLEIKLPDVAEITSGENIHPIQVIVEDEGCTRFCGLTIDGVEVKDSPEWLKERLIAIGLRPINNIVDITNFICHGLGQPMHAYDWSEIKGGKLLVKTLPKGTEFVTLDEVKRKLHGEELMICDAETAIGIAGVMGGADSGIKSKTTRVFLEVAHFRPERIRKASQLHSLKSDASFRFERGTDVEAKMFALKYAAKLILEIAGGKITSEITDFYPEKAVRVQISSSFQRINDYIGIEIPSKEIVRILEALDFEFVKNDEANFEVLAPLYRVDVTREADLVEEILRIHGLDNVPLSEHLSANFLSEFPTIDKEKNQLKISQSLLAKGFNEIITNSLTKEEFHQWIAKDLEFETVQILNRLSEDLGVMRQHVVFQGLETLAHNINRRQKDLKLFEFGKTYHKKGEKYLEKRHLSLLVSGLWMGETWEVNPGKSQFYHLFQLVQSLMWQMGSPAFDTETIENSDIYAFGLKVLVNKKAVISLGLIQPDLAAKFDVKQEAFLADFDWDFWVKQSKDKFVYQEISKFPEVRRDLSLVIDKTVTFQSIKKTASQFEKNLLKSVSIFDVYEGKNLGEGKKSYSVSFTLQDEQQTLTDKVIDSTMERLMKGFEKDLGAVIRK</sequence>
<dbReference type="InterPro" id="IPR005146">
    <property type="entry name" value="B3/B4_tRNA-bd"/>
</dbReference>
<dbReference type="GO" id="GO:0009328">
    <property type="term" value="C:phenylalanine-tRNA ligase complex"/>
    <property type="evidence" value="ECO:0007669"/>
    <property type="project" value="TreeGrafter"/>
</dbReference>
<comment type="subcellular location">
    <subcellularLocation>
        <location evidence="1 15">Cytoplasm</location>
    </subcellularLocation>
</comment>
<dbReference type="SMART" id="SM00896">
    <property type="entry name" value="FDX-ACB"/>
    <property type="match status" value="1"/>
</dbReference>
<dbReference type="InterPro" id="IPR036690">
    <property type="entry name" value="Fdx_antiC-bd_sf"/>
</dbReference>
<feature type="binding site" evidence="15">
    <location>
        <position position="475"/>
    </location>
    <ligand>
        <name>Mg(2+)</name>
        <dbReference type="ChEBI" id="CHEBI:18420"/>
        <note>shared with alpha subunit</note>
    </ligand>
</feature>
<dbReference type="Gene3D" id="3.30.56.10">
    <property type="match status" value="2"/>
</dbReference>
<evidence type="ECO:0000256" key="4">
    <source>
        <dbReference type="ARBA" id="ARBA00022490"/>
    </source>
</evidence>
<evidence type="ECO:0000256" key="9">
    <source>
        <dbReference type="ARBA" id="ARBA00022840"/>
    </source>
</evidence>
<dbReference type="GO" id="GO:0000049">
    <property type="term" value="F:tRNA binding"/>
    <property type="evidence" value="ECO:0007669"/>
    <property type="project" value="UniProtKB-UniRule"/>
</dbReference>
<dbReference type="HAMAP" id="MF_00283">
    <property type="entry name" value="Phe_tRNA_synth_beta1"/>
    <property type="match status" value="1"/>
</dbReference>
<dbReference type="Pfam" id="PF01588">
    <property type="entry name" value="tRNA_bind"/>
    <property type="match status" value="1"/>
</dbReference>
<reference evidence="20 21" key="1">
    <citation type="submission" date="2019-01" db="EMBL/GenBank/DDBJ databases">
        <authorList>
            <person name="Chen W.-M."/>
        </authorList>
    </citation>
    <scope>NUCLEOTIDE SEQUENCE [LARGE SCALE GENOMIC DNA]</scope>
    <source>
        <strain evidence="20 21">FSY-15</strain>
    </source>
</reference>
<dbReference type="NCBIfam" id="TIGR00472">
    <property type="entry name" value="pheT_bact"/>
    <property type="match status" value="1"/>
</dbReference>
<dbReference type="SUPFAM" id="SSF50249">
    <property type="entry name" value="Nucleic acid-binding proteins"/>
    <property type="match status" value="1"/>
</dbReference>
<evidence type="ECO:0000256" key="14">
    <source>
        <dbReference type="ARBA" id="ARBA00049255"/>
    </source>
</evidence>
<dbReference type="InterPro" id="IPR012340">
    <property type="entry name" value="NA-bd_OB-fold"/>
</dbReference>
<feature type="binding site" evidence="15">
    <location>
        <position position="478"/>
    </location>
    <ligand>
        <name>Mg(2+)</name>
        <dbReference type="ChEBI" id="CHEBI:18420"/>
        <note>shared with alpha subunit</note>
    </ligand>
</feature>
<keyword evidence="6 15" id="KW-0436">Ligase</keyword>
<dbReference type="InterPro" id="IPR045864">
    <property type="entry name" value="aa-tRNA-synth_II/BPL/LPL"/>
</dbReference>
<evidence type="ECO:0000259" key="19">
    <source>
        <dbReference type="PROSITE" id="PS51483"/>
    </source>
</evidence>
<dbReference type="GO" id="GO:0005524">
    <property type="term" value="F:ATP binding"/>
    <property type="evidence" value="ECO:0007669"/>
    <property type="project" value="UniProtKB-UniRule"/>
</dbReference>
<feature type="domain" description="B5" evidence="19">
    <location>
        <begin position="415"/>
        <end position="491"/>
    </location>
</feature>
<dbReference type="InterPro" id="IPR033714">
    <property type="entry name" value="tRNA_bind_bactPheRS"/>
</dbReference>
<feature type="binding site" evidence="15">
    <location>
        <position position="469"/>
    </location>
    <ligand>
        <name>Mg(2+)</name>
        <dbReference type="ChEBI" id="CHEBI:18420"/>
        <note>shared with alpha subunit</note>
    </ligand>
</feature>
<keyword evidence="4 15" id="KW-0963">Cytoplasm</keyword>
<dbReference type="SUPFAM" id="SSF56037">
    <property type="entry name" value="PheT/TilS domain"/>
    <property type="match status" value="1"/>
</dbReference>
<keyword evidence="12 15" id="KW-0648">Protein biosynthesis</keyword>
<dbReference type="InterPro" id="IPR009061">
    <property type="entry name" value="DNA-bd_dom_put_sf"/>
</dbReference>
<evidence type="ECO:0000256" key="3">
    <source>
        <dbReference type="ARBA" id="ARBA00011209"/>
    </source>
</evidence>
<evidence type="ECO:0000259" key="18">
    <source>
        <dbReference type="PROSITE" id="PS51447"/>
    </source>
</evidence>
<feature type="binding site" evidence="15">
    <location>
        <position position="479"/>
    </location>
    <ligand>
        <name>Mg(2+)</name>
        <dbReference type="ChEBI" id="CHEBI:18420"/>
        <note>shared with alpha subunit</note>
    </ligand>
</feature>
<dbReference type="SMART" id="SM00874">
    <property type="entry name" value="B5"/>
    <property type="match status" value="1"/>
</dbReference>
<dbReference type="OrthoDB" id="9805455at2"/>
<organism evidence="20 21">
    <name type="scientific">Sandaracinomonas limnophila</name>
    <dbReference type="NCBI Taxonomy" id="1862386"/>
    <lineage>
        <taxon>Bacteria</taxon>
        <taxon>Pseudomonadati</taxon>
        <taxon>Bacteroidota</taxon>
        <taxon>Cytophagia</taxon>
        <taxon>Cytophagales</taxon>
        <taxon>Flectobacillaceae</taxon>
        <taxon>Sandaracinomonas</taxon>
    </lineage>
</organism>
<dbReference type="GO" id="GO:0006432">
    <property type="term" value="P:phenylalanyl-tRNA aminoacylation"/>
    <property type="evidence" value="ECO:0007669"/>
    <property type="project" value="UniProtKB-UniRule"/>
</dbReference>
<dbReference type="InterPro" id="IPR005147">
    <property type="entry name" value="tRNA_synthase_B5-dom"/>
</dbReference>
<dbReference type="FunFam" id="2.40.50.140:FF:000045">
    <property type="entry name" value="Phenylalanine--tRNA ligase beta subunit"/>
    <property type="match status" value="1"/>
</dbReference>
<dbReference type="PANTHER" id="PTHR10947">
    <property type="entry name" value="PHENYLALANYL-TRNA SYNTHETASE BETA CHAIN AND LEUCINE-RICH REPEAT-CONTAINING PROTEIN 47"/>
    <property type="match status" value="1"/>
</dbReference>
<comment type="cofactor">
    <cofactor evidence="15">
        <name>Mg(2+)</name>
        <dbReference type="ChEBI" id="CHEBI:18420"/>
    </cofactor>
    <text evidence="15">Binds 2 magnesium ions per tetramer.</text>
</comment>
<evidence type="ECO:0000256" key="8">
    <source>
        <dbReference type="ARBA" id="ARBA00022741"/>
    </source>
</evidence>
<proteinExistence type="inferred from homology"/>
<evidence type="ECO:0000256" key="13">
    <source>
        <dbReference type="ARBA" id="ARBA00023146"/>
    </source>
</evidence>
<dbReference type="PROSITE" id="PS51483">
    <property type="entry name" value="B5"/>
    <property type="match status" value="1"/>
</dbReference>
<dbReference type="SUPFAM" id="SSF54991">
    <property type="entry name" value="Anticodon-binding domain of PheRS"/>
    <property type="match status" value="1"/>
</dbReference>
<evidence type="ECO:0000256" key="1">
    <source>
        <dbReference type="ARBA" id="ARBA00004496"/>
    </source>
</evidence>
<feature type="domain" description="TRNA-binding" evidence="17">
    <location>
        <begin position="47"/>
        <end position="162"/>
    </location>
</feature>
<dbReference type="RefSeq" id="WP_127804281.1">
    <property type="nucleotide sequence ID" value="NZ_SACY01000003.1"/>
</dbReference>
<dbReference type="PROSITE" id="PS50886">
    <property type="entry name" value="TRBD"/>
    <property type="match status" value="1"/>
</dbReference>
<comment type="similarity">
    <text evidence="2 15">Belongs to the phenylalanyl-tRNA synthetase beta subunit family. Type 1 subfamily.</text>
</comment>
<keyword evidence="9 15" id="KW-0067">ATP-binding</keyword>
<keyword evidence="11 16" id="KW-0694">RNA-binding</keyword>
<comment type="subunit">
    <text evidence="3 15">Tetramer of two alpha and two beta subunits.</text>
</comment>
<dbReference type="PROSITE" id="PS51447">
    <property type="entry name" value="FDX_ACB"/>
    <property type="match status" value="1"/>
</dbReference>
<evidence type="ECO:0000313" key="21">
    <source>
        <dbReference type="Proteomes" id="UP000282832"/>
    </source>
</evidence>
<dbReference type="Gene3D" id="3.50.40.10">
    <property type="entry name" value="Phenylalanyl-trna Synthetase, Chain B, domain 3"/>
    <property type="match status" value="1"/>
</dbReference>
<dbReference type="Pfam" id="PF17759">
    <property type="entry name" value="tRNA_synthFbeta"/>
    <property type="match status" value="1"/>
</dbReference>
<dbReference type="InterPro" id="IPR005121">
    <property type="entry name" value="Fdx_antiC-bd"/>
</dbReference>
<dbReference type="EMBL" id="SACY01000003">
    <property type="protein sequence ID" value="RVU25016.1"/>
    <property type="molecule type" value="Genomic_DNA"/>
</dbReference>
<keyword evidence="5 16" id="KW-0820">tRNA-binding</keyword>
<dbReference type="PANTHER" id="PTHR10947:SF0">
    <property type="entry name" value="PHENYLALANINE--TRNA LIGASE BETA SUBUNIT"/>
    <property type="match status" value="1"/>
</dbReference>
<keyword evidence="21" id="KW-1185">Reference proteome</keyword>
<evidence type="ECO:0000256" key="12">
    <source>
        <dbReference type="ARBA" id="ARBA00022917"/>
    </source>
</evidence>
<dbReference type="InterPro" id="IPR041616">
    <property type="entry name" value="PheRS_beta_core"/>
</dbReference>